<dbReference type="InterPro" id="IPR027417">
    <property type="entry name" value="P-loop_NTPase"/>
</dbReference>
<dbReference type="STRING" id="5866.A0A061D7W0"/>
<dbReference type="GeneID" id="24565174"/>
<dbReference type="OrthoDB" id="442317at2759"/>
<dbReference type="Gene3D" id="3.40.50.300">
    <property type="entry name" value="P-loop containing nucleotide triphosphate hydrolases"/>
    <property type="match status" value="1"/>
</dbReference>
<evidence type="ECO:0000256" key="1">
    <source>
        <dbReference type="ARBA" id="ARBA00022741"/>
    </source>
</evidence>
<protein>
    <submittedName>
        <fullName evidence="4">ADP RIBOSYLATION FACTOR-RELATED, putative</fullName>
    </submittedName>
</protein>
<dbReference type="RefSeq" id="XP_012768819.1">
    <property type="nucleotide sequence ID" value="XM_012913365.1"/>
</dbReference>
<dbReference type="SMART" id="SM00177">
    <property type="entry name" value="ARF"/>
    <property type="match status" value="1"/>
</dbReference>
<evidence type="ECO:0000256" key="3">
    <source>
        <dbReference type="PIRSR" id="PIRSR606689-1"/>
    </source>
</evidence>
<dbReference type="AlphaFoldDB" id="A0A061D7W0"/>
<dbReference type="OMA" id="HVRIYAC"/>
<dbReference type="GO" id="GO:0003924">
    <property type="term" value="F:GTPase activity"/>
    <property type="evidence" value="ECO:0007669"/>
    <property type="project" value="InterPro"/>
</dbReference>
<keyword evidence="5" id="KW-1185">Reference proteome</keyword>
<reference evidence="5" key="1">
    <citation type="journal article" date="2014" name="Nucleic Acids Res.">
        <title>The evolutionary dynamics of variant antigen genes in Babesia reveal a history of genomic innovation underlying host-parasite interaction.</title>
        <authorList>
            <person name="Jackson A.P."/>
            <person name="Otto T.D."/>
            <person name="Darby A."/>
            <person name="Ramaprasad A."/>
            <person name="Xia D."/>
            <person name="Echaide I.E."/>
            <person name="Farber M."/>
            <person name="Gahlot S."/>
            <person name="Gamble J."/>
            <person name="Gupta D."/>
            <person name="Gupta Y."/>
            <person name="Jackson L."/>
            <person name="Malandrin L."/>
            <person name="Malas T.B."/>
            <person name="Moussa E."/>
            <person name="Nair M."/>
            <person name="Reid A.J."/>
            <person name="Sanders M."/>
            <person name="Sharma J."/>
            <person name="Tracey A."/>
            <person name="Quail M.A."/>
            <person name="Weir W."/>
            <person name="Wastling J.M."/>
            <person name="Hall N."/>
            <person name="Willadsen P."/>
            <person name="Lingelbach K."/>
            <person name="Shiels B."/>
            <person name="Tait A."/>
            <person name="Berriman M."/>
            <person name="Allred D.R."/>
            <person name="Pain A."/>
        </authorList>
    </citation>
    <scope>NUCLEOTIDE SEQUENCE [LARGE SCALE GENOMIC DNA]</scope>
    <source>
        <strain evidence="5">Bond</strain>
    </source>
</reference>
<proteinExistence type="predicted"/>
<evidence type="ECO:0000313" key="5">
    <source>
        <dbReference type="Proteomes" id="UP000033188"/>
    </source>
</evidence>
<accession>A0A061D7W0</accession>
<organism evidence="4 5">
    <name type="scientific">Babesia bigemina</name>
    <dbReference type="NCBI Taxonomy" id="5866"/>
    <lineage>
        <taxon>Eukaryota</taxon>
        <taxon>Sar</taxon>
        <taxon>Alveolata</taxon>
        <taxon>Apicomplexa</taxon>
        <taxon>Aconoidasida</taxon>
        <taxon>Piroplasmida</taxon>
        <taxon>Babesiidae</taxon>
        <taxon>Babesia</taxon>
    </lineage>
</organism>
<dbReference type="PANTHER" id="PTHR45697">
    <property type="entry name" value="ADP-RIBOSYLATION FACTOR-LIKE PROTEIN 2-RELATED"/>
    <property type="match status" value="1"/>
</dbReference>
<dbReference type="InterPro" id="IPR044612">
    <property type="entry name" value="ARL2/3"/>
</dbReference>
<dbReference type="SUPFAM" id="SSF52540">
    <property type="entry name" value="P-loop containing nucleoside triphosphate hydrolases"/>
    <property type="match status" value="1"/>
</dbReference>
<evidence type="ECO:0000313" key="4">
    <source>
        <dbReference type="EMBL" id="CDR96633.1"/>
    </source>
</evidence>
<dbReference type="EMBL" id="LK391709">
    <property type="protein sequence ID" value="CDR96633.1"/>
    <property type="molecule type" value="Genomic_DNA"/>
</dbReference>
<dbReference type="GO" id="GO:0005525">
    <property type="term" value="F:GTP binding"/>
    <property type="evidence" value="ECO:0007669"/>
    <property type="project" value="UniProtKB-KW"/>
</dbReference>
<gene>
    <name evidence="4" type="ORF">BBBOND_0305360</name>
</gene>
<name>A0A061D7W0_BABBI</name>
<dbReference type="Proteomes" id="UP000033188">
    <property type="component" value="Chromosome 3"/>
</dbReference>
<keyword evidence="1 3" id="KW-0547">Nucleotide-binding</keyword>
<dbReference type="VEuPathDB" id="PiroplasmaDB:BBBOND_0305360"/>
<sequence length="205" mass="23023">MGGSLSCRRPLSVSPQSYPTLQLHVFGLAGSGKHSIVRFLKYGVPVLDAKRDDVEVDMQWITHRKVRMLLWVSEHTAQKEVANATDVARALVCVVDGSDPDKLAAARDYLFTQLQETTGTPNLLILLNKCDKHSFVFLEEAHDALNLDQIRDRHVRIYACSAATGEGIREALDWLCSKFHLQNGIYVSRKGEQNSYQPHIFADTM</sequence>
<evidence type="ECO:0000256" key="2">
    <source>
        <dbReference type="ARBA" id="ARBA00023134"/>
    </source>
</evidence>
<keyword evidence="2 3" id="KW-0342">GTP-binding</keyword>
<dbReference type="KEGG" id="bbig:BBBOND_0305360"/>
<dbReference type="Pfam" id="PF00025">
    <property type="entry name" value="Arf"/>
    <property type="match status" value="1"/>
</dbReference>
<dbReference type="InterPro" id="IPR006689">
    <property type="entry name" value="Small_GTPase_ARF/SAR"/>
</dbReference>
<feature type="binding site" evidence="3">
    <location>
        <begin position="128"/>
        <end position="131"/>
    </location>
    <ligand>
        <name>GTP</name>
        <dbReference type="ChEBI" id="CHEBI:37565"/>
    </ligand>
</feature>